<dbReference type="EMBL" id="JAQKAB010000001">
    <property type="protein sequence ID" value="MDA7025048.1"/>
    <property type="molecule type" value="Genomic_DNA"/>
</dbReference>
<name>A0ABT4WYC5_9BACI</name>
<gene>
    <name evidence="1" type="ORF">PJ311_00300</name>
</gene>
<evidence type="ECO:0000313" key="1">
    <source>
        <dbReference type="EMBL" id="MDA7025048.1"/>
    </source>
</evidence>
<reference evidence="1 2" key="1">
    <citation type="submission" date="2023-01" db="EMBL/GenBank/DDBJ databases">
        <title>Bacillus changyiensis sp. nov., isolated from a coastal deposit.</title>
        <authorList>
            <person name="Xiao G."/>
            <person name="Lai Q."/>
            <person name="Hu Z."/>
            <person name="Shao Z."/>
        </authorList>
    </citation>
    <scope>NUCLEOTIDE SEQUENCE [LARGE SCALE GENOMIC DNA]</scope>
    <source>
        <strain evidence="1 2">CLL-7-23</strain>
    </source>
</reference>
<dbReference type="CDD" id="cd08054">
    <property type="entry name" value="gp6"/>
    <property type="match status" value="1"/>
</dbReference>
<dbReference type="NCBIfam" id="TIGR01560">
    <property type="entry name" value="put_DNA_pack"/>
    <property type="match status" value="1"/>
</dbReference>
<comment type="caution">
    <text evidence="1">The sequence shown here is derived from an EMBL/GenBank/DDBJ whole genome shotgun (WGS) entry which is preliminary data.</text>
</comment>
<organism evidence="1 2">
    <name type="scientific">Bacillus changyiensis</name>
    <dbReference type="NCBI Taxonomy" id="3004103"/>
    <lineage>
        <taxon>Bacteria</taxon>
        <taxon>Bacillati</taxon>
        <taxon>Bacillota</taxon>
        <taxon>Bacilli</taxon>
        <taxon>Bacillales</taxon>
        <taxon>Bacillaceae</taxon>
        <taxon>Bacillus</taxon>
    </lineage>
</organism>
<dbReference type="InterPro" id="IPR006450">
    <property type="entry name" value="Phage_HK97_gp6-like"/>
</dbReference>
<protein>
    <submittedName>
        <fullName evidence="1">Head-tail connector protein</fullName>
    </submittedName>
</protein>
<sequence>MTLEKLKLAMRIDHNFDDDLIKQLKDTAEHYIMDAVTLSPNREAFFKDNPKFDTAVMFLVGAWYEQRVSSIDKALEEIPFGVTSFIQQFRGAYRDEV</sequence>
<dbReference type="Gene3D" id="1.10.3230.30">
    <property type="entry name" value="Phage gp6-like head-tail connector protein"/>
    <property type="match status" value="1"/>
</dbReference>
<dbReference type="InterPro" id="IPR021146">
    <property type="entry name" value="Phage_gp6-like_head-tail"/>
</dbReference>
<proteinExistence type="predicted"/>
<dbReference type="Pfam" id="PF05135">
    <property type="entry name" value="Phage_connect_1"/>
    <property type="match status" value="1"/>
</dbReference>
<dbReference type="Proteomes" id="UP001211894">
    <property type="component" value="Unassembled WGS sequence"/>
</dbReference>
<accession>A0ABT4WYC5</accession>
<keyword evidence="2" id="KW-1185">Reference proteome</keyword>
<evidence type="ECO:0000313" key="2">
    <source>
        <dbReference type="Proteomes" id="UP001211894"/>
    </source>
</evidence>
<dbReference type="RefSeq" id="WP_271338915.1">
    <property type="nucleotide sequence ID" value="NZ_JAQKAB010000001.1"/>
</dbReference>